<organism evidence="1">
    <name type="scientific">Anguilla anguilla</name>
    <name type="common">European freshwater eel</name>
    <name type="synonym">Muraena anguilla</name>
    <dbReference type="NCBI Taxonomy" id="7936"/>
    <lineage>
        <taxon>Eukaryota</taxon>
        <taxon>Metazoa</taxon>
        <taxon>Chordata</taxon>
        <taxon>Craniata</taxon>
        <taxon>Vertebrata</taxon>
        <taxon>Euteleostomi</taxon>
        <taxon>Actinopterygii</taxon>
        <taxon>Neopterygii</taxon>
        <taxon>Teleostei</taxon>
        <taxon>Anguilliformes</taxon>
        <taxon>Anguillidae</taxon>
        <taxon>Anguilla</taxon>
    </lineage>
</organism>
<dbReference type="PANTHER" id="PTHR45749:SF23">
    <property type="entry name" value="ZINC FINGER MYM-TYPE PROTEIN 1-LIKE"/>
    <property type="match status" value="1"/>
</dbReference>
<evidence type="ECO:0000313" key="1">
    <source>
        <dbReference type="EMBL" id="JAH90537.1"/>
    </source>
</evidence>
<accession>A0A0E9WJL0</accession>
<reference evidence="1" key="1">
    <citation type="submission" date="2014-11" db="EMBL/GenBank/DDBJ databases">
        <authorList>
            <person name="Amaro Gonzalez C."/>
        </authorList>
    </citation>
    <scope>NUCLEOTIDE SEQUENCE</scope>
</reference>
<dbReference type="PANTHER" id="PTHR45749">
    <property type="match status" value="1"/>
</dbReference>
<dbReference type="EMBL" id="GBXM01018040">
    <property type="protein sequence ID" value="JAH90537.1"/>
    <property type="molecule type" value="Transcribed_RNA"/>
</dbReference>
<dbReference type="AlphaFoldDB" id="A0A0E9WJL0"/>
<sequence>MGQRVQAEIILMVQKAKYLSLVVDSTPDLTHIDQLTFVIRYVSQEGQVFERF</sequence>
<protein>
    <recommendedName>
        <fullName evidence="2">DUF4371 domain-containing protein</fullName>
    </recommendedName>
</protein>
<proteinExistence type="predicted"/>
<reference evidence="1" key="2">
    <citation type="journal article" date="2015" name="Fish Shellfish Immunol.">
        <title>Early steps in the European eel (Anguilla anguilla)-Vibrio vulnificus interaction in the gills: Role of the RtxA13 toxin.</title>
        <authorList>
            <person name="Callol A."/>
            <person name="Pajuelo D."/>
            <person name="Ebbesson L."/>
            <person name="Teles M."/>
            <person name="MacKenzie S."/>
            <person name="Amaro C."/>
        </authorList>
    </citation>
    <scope>NUCLEOTIDE SEQUENCE</scope>
</reference>
<evidence type="ECO:0008006" key="2">
    <source>
        <dbReference type="Google" id="ProtNLM"/>
    </source>
</evidence>
<name>A0A0E9WJL0_ANGAN</name>